<sequence>MVFVTVKHGVNEQTLFNQDCRSVTLLNAIREKCSLDAKDVIDLSDRDGNVKDLRKNPNMQAKEVLADREDVILLRVGENDKGKLIYTPLLESDEIVTKAFLDRLAKGSKRESHAVKGAKPGSKIQQQQQQHPSMSATSSTSSIKRASAALGQHKKR</sequence>
<keyword evidence="2" id="KW-1185">Reference proteome</keyword>
<dbReference type="WBParaSite" id="maker-uti_cns_0010027-snap-gene-0.3-mRNA-1">
    <property type="protein sequence ID" value="maker-uti_cns_0010027-snap-gene-0.3-mRNA-1"/>
    <property type="gene ID" value="maker-uti_cns_0010027-snap-gene-0.3"/>
</dbReference>
<dbReference type="WBParaSite" id="maker-uti_cns_0048277-snap-gene-0.3-mRNA-1">
    <property type="protein sequence ID" value="maker-uti_cns_0048277-snap-gene-0.3-mRNA-1"/>
    <property type="gene ID" value="maker-uti_cns_0048277-snap-gene-0.3"/>
</dbReference>
<reference evidence="3 4" key="1">
    <citation type="submission" date="2016-11" db="UniProtKB">
        <authorList>
            <consortium name="WormBaseParasite"/>
        </authorList>
    </citation>
    <scope>IDENTIFICATION</scope>
</reference>
<evidence type="ECO:0000313" key="5">
    <source>
        <dbReference type="WBParaSite" id="maker-uti_cns_0010027-snap-gene-0.3-mRNA-1"/>
    </source>
</evidence>
<protein>
    <submittedName>
        <fullName evidence="3 4">Ras-associating domain-containing protein</fullName>
    </submittedName>
</protein>
<evidence type="ECO:0000313" key="3">
    <source>
        <dbReference type="WBParaSite" id="maker-uti_cns_0005657-snap-gene-0.6-mRNA-1"/>
    </source>
</evidence>
<feature type="region of interest" description="Disordered" evidence="1">
    <location>
        <begin position="109"/>
        <end position="156"/>
    </location>
</feature>
<evidence type="ECO:0000256" key="1">
    <source>
        <dbReference type="SAM" id="MobiDB-lite"/>
    </source>
</evidence>
<accession>A0A1I8I4Y6</accession>
<dbReference type="WBParaSite" id="maker-uti_cns_0008503-snap-gene-0.5-mRNA-1">
    <property type="protein sequence ID" value="maker-uti_cns_0008503-snap-gene-0.5-mRNA-1"/>
    <property type="gene ID" value="maker-uti_cns_0008503-snap-gene-0.5"/>
</dbReference>
<dbReference type="Pfam" id="PF15874">
    <property type="entry name" value="Il2rg"/>
    <property type="match status" value="1"/>
</dbReference>
<feature type="compositionally biased region" description="Low complexity" evidence="1">
    <location>
        <begin position="125"/>
        <end position="149"/>
    </location>
</feature>
<dbReference type="OrthoDB" id="2109241at2759"/>
<dbReference type="PANTHER" id="PTHR33887:SF5">
    <property type="entry name" value="PB1 DOMAIN-CONTAINING PROTEIN"/>
    <property type="match status" value="1"/>
</dbReference>
<dbReference type="AlphaFoldDB" id="A0A1I8I4Y6"/>
<dbReference type="PANTHER" id="PTHR33887">
    <property type="entry name" value="PB1 DOMAIN-CONTAINING PROTEIN"/>
    <property type="match status" value="1"/>
</dbReference>
<dbReference type="WBParaSite" id="maker-uti_cns_0005657-snap-gene-0.6-mRNA-1">
    <property type="protein sequence ID" value="maker-uti_cns_0005657-snap-gene-0.6-mRNA-1"/>
    <property type="gene ID" value="maker-uti_cns_0005657-snap-gene-0.6"/>
</dbReference>
<evidence type="ECO:0000313" key="4">
    <source>
        <dbReference type="WBParaSite" id="maker-uti_cns_0008503-snap-gene-0.5-mRNA-1"/>
    </source>
</evidence>
<proteinExistence type="predicted"/>
<dbReference type="InterPro" id="IPR039471">
    <property type="entry name" value="CXorf65-like"/>
</dbReference>
<organism evidence="2 5">
    <name type="scientific">Macrostomum lignano</name>
    <dbReference type="NCBI Taxonomy" id="282301"/>
    <lineage>
        <taxon>Eukaryota</taxon>
        <taxon>Metazoa</taxon>
        <taxon>Spiralia</taxon>
        <taxon>Lophotrochozoa</taxon>
        <taxon>Platyhelminthes</taxon>
        <taxon>Rhabditophora</taxon>
        <taxon>Macrostomorpha</taxon>
        <taxon>Macrostomida</taxon>
        <taxon>Macrostomidae</taxon>
        <taxon>Macrostomum</taxon>
    </lineage>
</organism>
<evidence type="ECO:0000313" key="2">
    <source>
        <dbReference type="Proteomes" id="UP000095280"/>
    </source>
</evidence>
<name>A0A1I8I4Y6_9PLAT</name>
<dbReference type="Proteomes" id="UP000095280">
    <property type="component" value="Unplaced"/>
</dbReference>
<dbReference type="STRING" id="282301.A0A1I8I4Y6"/>
<dbReference type="WBParaSite" id="maker-uti_cns_0048276-snap-gene-0.9-mRNA-1">
    <property type="protein sequence ID" value="maker-uti_cns_0048276-snap-gene-0.9-mRNA-1"/>
    <property type="gene ID" value="maker-uti_cns_0048276-snap-gene-0.9"/>
</dbReference>